<organism evidence="2 3">
    <name type="scientific">Paractinoplanes bogorensis</name>
    <dbReference type="NCBI Taxonomy" id="1610840"/>
    <lineage>
        <taxon>Bacteria</taxon>
        <taxon>Bacillati</taxon>
        <taxon>Actinomycetota</taxon>
        <taxon>Actinomycetes</taxon>
        <taxon>Micromonosporales</taxon>
        <taxon>Micromonosporaceae</taxon>
        <taxon>Paractinoplanes</taxon>
    </lineage>
</organism>
<reference evidence="2 3" key="1">
    <citation type="submission" date="2021-06" db="EMBL/GenBank/DDBJ databases">
        <title>Actinoplanes lichenicola sp. nov., and Actinoplanes ovalisporus sp. nov., isolated from lichen in Thailand.</title>
        <authorList>
            <person name="Saeng-In P."/>
            <person name="Kanchanasin P."/>
            <person name="Yuki M."/>
            <person name="Kudo T."/>
            <person name="Ohkuma M."/>
            <person name="Phongsopitanun W."/>
            <person name="Tanasupawat S."/>
        </authorList>
    </citation>
    <scope>NUCLEOTIDE SEQUENCE [LARGE SCALE GENOMIC DNA]</scope>
    <source>
        <strain evidence="2 3">NBRC 110975</strain>
    </source>
</reference>
<comment type="caution">
    <text evidence="2">The sequence shown here is derived from an EMBL/GenBank/DDBJ whole genome shotgun (WGS) entry which is preliminary data.</text>
</comment>
<proteinExistence type="predicted"/>
<name>A0ABS5YZA8_9ACTN</name>
<protein>
    <recommendedName>
        <fullName evidence="4">Protoporphyrinogen oxidase</fullName>
    </recommendedName>
</protein>
<accession>A0ABS5YZA8</accession>
<dbReference type="EMBL" id="JAHKKG010000010">
    <property type="protein sequence ID" value="MBU2668043.1"/>
    <property type="molecule type" value="Genomic_DNA"/>
</dbReference>
<dbReference type="Proteomes" id="UP001519654">
    <property type="component" value="Unassembled WGS sequence"/>
</dbReference>
<evidence type="ECO:0008006" key="4">
    <source>
        <dbReference type="Google" id="ProtNLM"/>
    </source>
</evidence>
<feature type="region of interest" description="Disordered" evidence="1">
    <location>
        <begin position="64"/>
        <end position="99"/>
    </location>
</feature>
<dbReference type="RefSeq" id="WP_215792293.1">
    <property type="nucleotide sequence ID" value="NZ_JAHKKG010000010.1"/>
</dbReference>
<keyword evidence="3" id="KW-1185">Reference proteome</keyword>
<gene>
    <name evidence="2" type="ORF">KOI35_31485</name>
</gene>
<sequence length="99" mass="10375">MKIVKLAAGFAIGYVLGSRAGRDTYQKIVANTQQLREHPTVQQAKSLLAGSADKATAKLHQAAIDLEPTPAPTPASVRPKPRPRTNGAPLDPAAAKPLS</sequence>
<evidence type="ECO:0000313" key="2">
    <source>
        <dbReference type="EMBL" id="MBU2668043.1"/>
    </source>
</evidence>
<evidence type="ECO:0000256" key="1">
    <source>
        <dbReference type="SAM" id="MobiDB-lite"/>
    </source>
</evidence>
<evidence type="ECO:0000313" key="3">
    <source>
        <dbReference type="Proteomes" id="UP001519654"/>
    </source>
</evidence>